<dbReference type="Gene3D" id="3.40.50.720">
    <property type="entry name" value="NAD(P)-binding Rossmann-like Domain"/>
    <property type="match status" value="1"/>
</dbReference>
<organism evidence="4 5">
    <name type="scientific">Dactylonectria estremocensis</name>
    <dbReference type="NCBI Taxonomy" id="1079267"/>
    <lineage>
        <taxon>Eukaryota</taxon>
        <taxon>Fungi</taxon>
        <taxon>Dikarya</taxon>
        <taxon>Ascomycota</taxon>
        <taxon>Pezizomycotina</taxon>
        <taxon>Sordariomycetes</taxon>
        <taxon>Hypocreomycetidae</taxon>
        <taxon>Hypocreales</taxon>
        <taxon>Nectriaceae</taxon>
        <taxon>Dactylonectria</taxon>
    </lineage>
</organism>
<dbReference type="Proteomes" id="UP000717696">
    <property type="component" value="Unassembled WGS sequence"/>
</dbReference>
<dbReference type="PRINTS" id="PR00080">
    <property type="entry name" value="SDRFAMILY"/>
</dbReference>
<evidence type="ECO:0000313" key="5">
    <source>
        <dbReference type="Proteomes" id="UP000717696"/>
    </source>
</evidence>
<dbReference type="AlphaFoldDB" id="A0A9P9IWB4"/>
<sequence length="325" mass="35012">MSKYNAKTTVHELVSDYAPIIEGKVILTTGVTPDSLGHSFVSAIAAASPALLILAGRNATKLQQTADAITAAHPNAQTRNLVVDLCLLASVRKAAAEVNAWADVPSIDVVVNNAGVMGVDYALTPDGFETQFAASHVGHFLLTNLIMDKILASKSPRVVNVSSDGHRMSDIRWADPHFSNGETYNRWYAYGQAKTANMLFALSLAEKLGKRGLEAFSLHPGVILTTSLGNHIDDDFKSLVETDRLLGNSEGFGDGFDVVPVEVGIATHAFAAFDPSIAEHNGAYLIKCRVGNPYIDTVKPWATSPIEADKLWTLSEKLVSQEFKY</sequence>
<dbReference type="PANTHER" id="PTHR24320:SF283">
    <property type="entry name" value="RETINOL DEHYDROGENASE 11"/>
    <property type="match status" value="1"/>
</dbReference>
<evidence type="ECO:0000313" key="4">
    <source>
        <dbReference type="EMBL" id="KAH7133370.1"/>
    </source>
</evidence>
<keyword evidence="5" id="KW-1185">Reference proteome</keyword>
<dbReference type="PANTHER" id="PTHR24320">
    <property type="entry name" value="RETINOL DEHYDROGENASE"/>
    <property type="match status" value="1"/>
</dbReference>
<reference evidence="4" key="1">
    <citation type="journal article" date="2021" name="Nat. Commun.">
        <title>Genetic determinants of endophytism in the Arabidopsis root mycobiome.</title>
        <authorList>
            <person name="Mesny F."/>
            <person name="Miyauchi S."/>
            <person name="Thiergart T."/>
            <person name="Pickel B."/>
            <person name="Atanasova L."/>
            <person name="Karlsson M."/>
            <person name="Huettel B."/>
            <person name="Barry K.W."/>
            <person name="Haridas S."/>
            <person name="Chen C."/>
            <person name="Bauer D."/>
            <person name="Andreopoulos W."/>
            <person name="Pangilinan J."/>
            <person name="LaButti K."/>
            <person name="Riley R."/>
            <person name="Lipzen A."/>
            <person name="Clum A."/>
            <person name="Drula E."/>
            <person name="Henrissat B."/>
            <person name="Kohler A."/>
            <person name="Grigoriev I.V."/>
            <person name="Martin F.M."/>
            <person name="Hacquard S."/>
        </authorList>
    </citation>
    <scope>NUCLEOTIDE SEQUENCE</scope>
    <source>
        <strain evidence="4">MPI-CAGE-AT-0021</strain>
    </source>
</reference>
<evidence type="ECO:0000256" key="1">
    <source>
        <dbReference type="ARBA" id="ARBA00006484"/>
    </source>
</evidence>
<dbReference type="Pfam" id="PF00106">
    <property type="entry name" value="adh_short"/>
    <property type="match status" value="1"/>
</dbReference>
<evidence type="ECO:0000256" key="3">
    <source>
        <dbReference type="RuleBase" id="RU000363"/>
    </source>
</evidence>
<dbReference type="InterPro" id="IPR002347">
    <property type="entry name" value="SDR_fam"/>
</dbReference>
<comment type="caution">
    <text evidence="4">The sequence shown here is derived from an EMBL/GenBank/DDBJ whole genome shotgun (WGS) entry which is preliminary data.</text>
</comment>
<keyword evidence="2" id="KW-0560">Oxidoreductase</keyword>
<dbReference type="SUPFAM" id="SSF51735">
    <property type="entry name" value="NAD(P)-binding Rossmann-fold domains"/>
    <property type="match status" value="1"/>
</dbReference>
<accession>A0A9P9IWB4</accession>
<evidence type="ECO:0000256" key="2">
    <source>
        <dbReference type="ARBA" id="ARBA00023002"/>
    </source>
</evidence>
<dbReference type="GO" id="GO:0016491">
    <property type="term" value="F:oxidoreductase activity"/>
    <property type="evidence" value="ECO:0007669"/>
    <property type="project" value="UniProtKB-KW"/>
</dbReference>
<proteinExistence type="inferred from homology"/>
<dbReference type="InterPro" id="IPR036291">
    <property type="entry name" value="NAD(P)-bd_dom_sf"/>
</dbReference>
<name>A0A9P9IWB4_9HYPO</name>
<comment type="similarity">
    <text evidence="1 3">Belongs to the short-chain dehydrogenases/reductases (SDR) family.</text>
</comment>
<dbReference type="OrthoDB" id="191139at2759"/>
<dbReference type="PRINTS" id="PR00081">
    <property type="entry name" value="GDHRDH"/>
</dbReference>
<protein>
    <submittedName>
        <fullName evidence="4">Uncharacterized protein</fullName>
    </submittedName>
</protein>
<gene>
    <name evidence="4" type="ORF">B0J13DRAFT_587634</name>
</gene>
<dbReference type="EMBL" id="JAGMUU010000018">
    <property type="protein sequence ID" value="KAH7133370.1"/>
    <property type="molecule type" value="Genomic_DNA"/>
</dbReference>